<feature type="compositionally biased region" description="Polar residues" evidence="10">
    <location>
        <begin position="319"/>
        <end position="340"/>
    </location>
</feature>
<evidence type="ECO:0000256" key="8">
    <source>
        <dbReference type="ARBA" id="ARBA00023242"/>
    </source>
</evidence>
<dbReference type="InterPro" id="IPR000679">
    <property type="entry name" value="Znf_GATA"/>
</dbReference>
<protein>
    <recommendedName>
        <fullName evidence="11">GATA-type domain-containing protein</fullName>
    </recommendedName>
</protein>
<keyword evidence="5" id="KW-0805">Transcription regulation</keyword>
<evidence type="ECO:0000256" key="6">
    <source>
        <dbReference type="ARBA" id="ARBA00023125"/>
    </source>
</evidence>
<feature type="region of interest" description="Disordered" evidence="10">
    <location>
        <begin position="318"/>
        <end position="340"/>
    </location>
</feature>
<dbReference type="GO" id="GO:0005634">
    <property type="term" value="C:nucleus"/>
    <property type="evidence" value="ECO:0007669"/>
    <property type="project" value="UniProtKB-SubCell"/>
</dbReference>
<organism evidence="12 13">
    <name type="scientific">Rotaria sordida</name>
    <dbReference type="NCBI Taxonomy" id="392033"/>
    <lineage>
        <taxon>Eukaryota</taxon>
        <taxon>Metazoa</taxon>
        <taxon>Spiralia</taxon>
        <taxon>Gnathifera</taxon>
        <taxon>Rotifera</taxon>
        <taxon>Eurotatoria</taxon>
        <taxon>Bdelloidea</taxon>
        <taxon>Philodinida</taxon>
        <taxon>Philodinidae</taxon>
        <taxon>Rotaria</taxon>
    </lineage>
</organism>
<evidence type="ECO:0000256" key="2">
    <source>
        <dbReference type="ARBA" id="ARBA00022723"/>
    </source>
</evidence>
<evidence type="ECO:0000256" key="7">
    <source>
        <dbReference type="ARBA" id="ARBA00023163"/>
    </source>
</evidence>
<dbReference type="PANTHER" id="PTHR10071:SF281">
    <property type="entry name" value="BOX A-BINDING FACTOR-RELATED"/>
    <property type="match status" value="1"/>
</dbReference>
<dbReference type="PANTHER" id="PTHR10071">
    <property type="entry name" value="TRANSCRIPTION FACTOR GATA FAMILY MEMBER"/>
    <property type="match status" value="1"/>
</dbReference>
<dbReference type="GO" id="GO:0045944">
    <property type="term" value="P:positive regulation of transcription by RNA polymerase II"/>
    <property type="evidence" value="ECO:0007669"/>
    <property type="project" value="TreeGrafter"/>
</dbReference>
<proteinExistence type="predicted"/>
<evidence type="ECO:0000256" key="10">
    <source>
        <dbReference type="SAM" id="MobiDB-lite"/>
    </source>
</evidence>
<dbReference type="PROSITE" id="PS50114">
    <property type="entry name" value="GATA_ZN_FINGER_2"/>
    <property type="match status" value="2"/>
</dbReference>
<dbReference type="GO" id="GO:0000978">
    <property type="term" value="F:RNA polymerase II cis-regulatory region sequence-specific DNA binding"/>
    <property type="evidence" value="ECO:0007669"/>
    <property type="project" value="TreeGrafter"/>
</dbReference>
<evidence type="ECO:0000256" key="4">
    <source>
        <dbReference type="ARBA" id="ARBA00022833"/>
    </source>
</evidence>
<dbReference type="Pfam" id="PF00320">
    <property type="entry name" value="GATA"/>
    <property type="match status" value="2"/>
</dbReference>
<dbReference type="GO" id="GO:0000122">
    <property type="term" value="P:negative regulation of transcription by RNA polymerase II"/>
    <property type="evidence" value="ECO:0007669"/>
    <property type="project" value="TreeGrafter"/>
</dbReference>
<dbReference type="FunFam" id="3.30.50.10:FF:000032">
    <property type="entry name" value="Transcription factor GATA-3"/>
    <property type="match status" value="1"/>
</dbReference>
<accession>A0A818U1F0</accession>
<dbReference type="SMART" id="SM00401">
    <property type="entry name" value="ZnF_GATA"/>
    <property type="match status" value="2"/>
</dbReference>
<dbReference type="Proteomes" id="UP000663836">
    <property type="component" value="Unassembled WGS sequence"/>
</dbReference>
<keyword evidence="7" id="KW-0804">Transcription</keyword>
<keyword evidence="8" id="KW-0539">Nucleus</keyword>
<dbReference type="PROSITE" id="PS00344">
    <property type="entry name" value="GATA_ZN_FINGER_1"/>
    <property type="match status" value="1"/>
</dbReference>
<evidence type="ECO:0000313" key="13">
    <source>
        <dbReference type="Proteomes" id="UP000663836"/>
    </source>
</evidence>
<reference evidence="12" key="1">
    <citation type="submission" date="2021-02" db="EMBL/GenBank/DDBJ databases">
        <authorList>
            <person name="Nowell W R."/>
        </authorList>
    </citation>
    <scope>NUCLEOTIDE SEQUENCE</scope>
</reference>
<feature type="compositionally biased region" description="Low complexity" evidence="10">
    <location>
        <begin position="30"/>
        <end position="45"/>
    </location>
</feature>
<evidence type="ECO:0000256" key="9">
    <source>
        <dbReference type="PROSITE-ProRule" id="PRU00094"/>
    </source>
</evidence>
<comment type="subcellular location">
    <subcellularLocation>
        <location evidence="1">Nucleus</location>
    </subcellularLocation>
</comment>
<dbReference type="EMBL" id="CAJOBD010000550">
    <property type="protein sequence ID" value="CAF3686630.1"/>
    <property type="molecule type" value="Genomic_DNA"/>
</dbReference>
<dbReference type="GO" id="GO:0008270">
    <property type="term" value="F:zinc ion binding"/>
    <property type="evidence" value="ECO:0007669"/>
    <property type="project" value="UniProtKB-KW"/>
</dbReference>
<evidence type="ECO:0000313" key="12">
    <source>
        <dbReference type="EMBL" id="CAF3686630.1"/>
    </source>
</evidence>
<keyword evidence="6" id="KW-0238">DNA-binding</keyword>
<name>A0A818U1F0_9BILA</name>
<evidence type="ECO:0000259" key="11">
    <source>
        <dbReference type="PROSITE" id="PS50114"/>
    </source>
</evidence>
<dbReference type="PRINTS" id="PR00619">
    <property type="entry name" value="GATAZNFINGER"/>
</dbReference>
<dbReference type="GO" id="GO:0045165">
    <property type="term" value="P:cell fate commitment"/>
    <property type="evidence" value="ECO:0007669"/>
    <property type="project" value="TreeGrafter"/>
</dbReference>
<evidence type="ECO:0000256" key="1">
    <source>
        <dbReference type="ARBA" id="ARBA00004123"/>
    </source>
</evidence>
<gene>
    <name evidence="12" type="ORF">JBS370_LOCUS8563</name>
</gene>
<feature type="domain" description="GATA-type" evidence="11">
    <location>
        <begin position="339"/>
        <end position="392"/>
    </location>
</feature>
<keyword evidence="2" id="KW-0479">Metal-binding</keyword>
<dbReference type="InterPro" id="IPR039355">
    <property type="entry name" value="Transcription_factor_GATA"/>
</dbReference>
<sequence length="538" mass="60570">MSSTWTQNNGKSLVTSMIKNEHTNDDEHSNLSNNSNTTSSSTTTTQINQLSTNNQQQISLNESIYSVPTTLKNLNLIASNNLQQEQYSSANDSSPFVGQYIRSDLQSYTDPIVYYGDGMIDPLQQNYSHLQQVLYSPSISSIHHSQQLSYDDATRPRTIIYDNGTMQTWPSNETQHYLNYPSTTLTNINELTHLQQHQNDPGHFWPDTTTGGTYFQYPDSSCFDTTDGRECVNCGAVSTSLWRHDITGHYLCNNCYICHRVDSPNGSLQRSIRHMEGDDQPRSSVIDNSFSLPLSQSSTKVLSSLALGNSDRSCAIIKTNDSNKPTSATNNKQNVSNSRRSGLQCANCQTQTTTLWRRNNDGDPVCNACGLYYKLHHVARPMNMVKEGIQTRRRKPKNNNGNSPSKSKPNNNKHTILTTPIKDAKACSSESNLNHGLKLTQEEYIARQGNYQYSELYPQHLHLLHHTYSPSFEQHQRFLSQQQQQLDMTTNNFVDAETCARKIVTSTILSTNSSTMNNITNNEVQHVNVITTSNNNQP</sequence>
<dbReference type="AlphaFoldDB" id="A0A818U1F0"/>
<dbReference type="SUPFAM" id="SSF57716">
    <property type="entry name" value="Glucocorticoid receptor-like (DNA-binding domain)"/>
    <property type="match status" value="2"/>
</dbReference>
<feature type="domain" description="GATA-type" evidence="11">
    <location>
        <begin position="225"/>
        <end position="282"/>
    </location>
</feature>
<keyword evidence="3 9" id="KW-0863">Zinc-finger</keyword>
<evidence type="ECO:0000256" key="5">
    <source>
        <dbReference type="ARBA" id="ARBA00023015"/>
    </source>
</evidence>
<dbReference type="Gene3D" id="3.30.50.10">
    <property type="entry name" value="Erythroid Transcription Factor GATA-1, subunit A"/>
    <property type="match status" value="2"/>
</dbReference>
<comment type="caution">
    <text evidence="12">The sequence shown here is derived from an EMBL/GenBank/DDBJ whole genome shotgun (WGS) entry which is preliminary data.</text>
</comment>
<feature type="compositionally biased region" description="Low complexity" evidence="10">
    <location>
        <begin position="398"/>
        <end position="413"/>
    </location>
</feature>
<feature type="region of interest" description="Disordered" evidence="10">
    <location>
        <begin position="22"/>
        <end position="45"/>
    </location>
</feature>
<keyword evidence="4" id="KW-0862">Zinc</keyword>
<dbReference type="InterPro" id="IPR013088">
    <property type="entry name" value="Znf_NHR/GATA"/>
</dbReference>
<dbReference type="GO" id="GO:0000981">
    <property type="term" value="F:DNA-binding transcription factor activity, RNA polymerase II-specific"/>
    <property type="evidence" value="ECO:0007669"/>
    <property type="project" value="TreeGrafter"/>
</dbReference>
<evidence type="ECO:0000256" key="3">
    <source>
        <dbReference type="ARBA" id="ARBA00022771"/>
    </source>
</evidence>
<feature type="region of interest" description="Disordered" evidence="10">
    <location>
        <begin position="389"/>
        <end position="414"/>
    </location>
</feature>
<dbReference type="CDD" id="cd00202">
    <property type="entry name" value="ZnF_GATA"/>
    <property type="match status" value="1"/>
</dbReference>